<dbReference type="Proteomes" id="UP000234237">
    <property type="component" value="Chromosome"/>
</dbReference>
<name>A0A2K9IY64_9BACI</name>
<sequence length="29" mass="3346">MKLGVFTGKNGRDLIKINSPLEKHIIIYF</sequence>
<accession>A0A2K9IY64</accession>
<dbReference type="KEGG" id="vpn:A21D_01546"/>
<protein>
    <submittedName>
        <fullName evidence="1">Uncharacterized protein</fullName>
    </submittedName>
</protein>
<gene>
    <name evidence="1" type="ORF">A21D_01546</name>
</gene>
<evidence type="ECO:0000313" key="1">
    <source>
        <dbReference type="EMBL" id="AUJ24627.1"/>
    </source>
</evidence>
<dbReference type="EMBL" id="CP018622">
    <property type="protein sequence ID" value="AUJ24627.1"/>
    <property type="molecule type" value="Genomic_DNA"/>
</dbReference>
<proteinExistence type="predicted"/>
<dbReference type="AlphaFoldDB" id="A0A2K9IY64"/>
<evidence type="ECO:0000313" key="2">
    <source>
        <dbReference type="Proteomes" id="UP000234237"/>
    </source>
</evidence>
<organism evidence="1 2">
    <name type="scientific">Virgibacillus dokdonensis</name>
    <dbReference type="NCBI Taxonomy" id="302167"/>
    <lineage>
        <taxon>Bacteria</taxon>
        <taxon>Bacillati</taxon>
        <taxon>Bacillota</taxon>
        <taxon>Bacilli</taxon>
        <taxon>Bacillales</taxon>
        <taxon>Bacillaceae</taxon>
        <taxon>Virgibacillus</taxon>
    </lineage>
</organism>
<reference evidence="2" key="1">
    <citation type="submission" date="2016-11" db="EMBL/GenBank/DDBJ databases">
        <title>Complete genome sequence of Virgibacillus pantothenticus 21D, a halophilic bacterium isolated from the deep hypersaline anoxic basin Discovery in the Mediterranean Sea.</title>
        <authorList>
            <person name="Zeaiter Z."/>
            <person name="Booth J.M."/>
            <person name="Prosdocimi E.M."/>
            <person name="Mapelli F."/>
            <person name="Fusi M."/>
            <person name="Daffonchio D."/>
            <person name="Borin S."/>
            <person name="Crotti E."/>
        </authorList>
    </citation>
    <scope>NUCLEOTIDE SEQUENCE [LARGE SCALE GENOMIC DNA]</scope>
    <source>
        <strain evidence="2">21D</strain>
    </source>
</reference>